<proteinExistence type="predicted"/>
<dbReference type="GO" id="GO:0004932">
    <property type="term" value="F:mating-type factor pheromone receptor activity"/>
    <property type="evidence" value="ECO:0007669"/>
    <property type="project" value="InterPro"/>
</dbReference>
<dbReference type="GO" id="GO:0038038">
    <property type="term" value="C:G protein-coupled receptor homodimeric complex"/>
    <property type="evidence" value="ECO:0007669"/>
    <property type="project" value="TreeGrafter"/>
</dbReference>
<protein>
    <submittedName>
        <fullName evidence="2">STE2</fullName>
    </submittedName>
</protein>
<accession>A0A192GQM6</accession>
<evidence type="ECO:0000256" key="1">
    <source>
        <dbReference type="SAM" id="Phobius"/>
    </source>
</evidence>
<dbReference type="Gene3D" id="1.10.287.920">
    <property type="entry name" value="Pheromone alpha factor receptor"/>
    <property type="match status" value="1"/>
</dbReference>
<dbReference type="InterPro" id="IPR000366">
    <property type="entry name" value="GPCR_STE2"/>
</dbReference>
<keyword evidence="1" id="KW-1133">Transmembrane helix</keyword>
<sequence>MASTTARSFNYSSQEINLITSDGTTPVTILIESIDEWNLFNVTASISFGVQAGTLCIMFIATAVLTRSRKLRMPIHILNLLSLFFGFFRSVFQVLYYTSNWSRFQARFLHDYSDVSFRNYFVSILSIITPLLFATTVTISLAFQAHTVTKILNKKWHNLISFLSALIFLLAVGFRFTNTVYNCKAVVQTKPYFNFEWLQLSVLITETMTIWFYSLIFTGKLVFHMWRWRYSNKRMYLQIPVIMGTCTMIIPCKFFFSRRFLLSNKILAIFALIHFIDIPTIPSIDTWPLAVVALLLPMSTLWTTMEP</sequence>
<feature type="transmembrane region" description="Helical" evidence="1">
    <location>
        <begin position="117"/>
        <end position="144"/>
    </location>
</feature>
<gene>
    <name evidence="2" type="primary">mat-ste2</name>
</gene>
<dbReference type="Pfam" id="PF02116">
    <property type="entry name" value="STE2"/>
    <property type="match status" value="1"/>
</dbReference>
<dbReference type="EMBL" id="KU359231">
    <property type="protein sequence ID" value="ANK58171.1"/>
    <property type="molecule type" value="Genomic_DNA"/>
</dbReference>
<evidence type="ECO:0000313" key="2">
    <source>
        <dbReference type="EMBL" id="ANK58171.1"/>
    </source>
</evidence>
<name>A0A192GQM6_OIDHE</name>
<dbReference type="PRINTS" id="PR00250">
    <property type="entry name" value="GPCRSTE2"/>
</dbReference>
<feature type="transmembrane region" description="Helical" evidence="1">
    <location>
        <begin position="197"/>
        <end position="223"/>
    </location>
</feature>
<dbReference type="GO" id="GO:0000750">
    <property type="term" value="P:pheromone-dependent signal transduction involved in conjugation with cellular fusion"/>
    <property type="evidence" value="ECO:0007669"/>
    <property type="project" value="TreeGrafter"/>
</dbReference>
<dbReference type="PANTHER" id="PTHR28009">
    <property type="entry name" value="PHEROMONE ALPHA FACTOR RECEPTOR"/>
    <property type="match status" value="1"/>
</dbReference>
<organism evidence="2">
    <name type="scientific">Oidium heveae</name>
    <name type="common">Hevea powdery mildew</name>
    <dbReference type="NCBI Taxonomy" id="299130"/>
    <lineage>
        <taxon>Eukaryota</taxon>
        <taxon>Fungi</taxon>
        <taxon>Dikarya</taxon>
        <taxon>Ascomycota</taxon>
        <taxon>Pezizomycotina</taxon>
        <taxon>Leotiomycetes</taxon>
        <taxon>Erysiphales</taxon>
        <taxon>Erysiphaceae</taxon>
        <taxon>Oidium</taxon>
    </lineage>
</organism>
<feature type="transmembrane region" description="Helical" evidence="1">
    <location>
        <begin position="77"/>
        <end position="97"/>
    </location>
</feature>
<feature type="transmembrane region" description="Helical" evidence="1">
    <location>
        <begin position="46"/>
        <end position="65"/>
    </location>
</feature>
<dbReference type="InterPro" id="IPR027458">
    <property type="entry name" value="STE2_TM1-TM2_sf"/>
</dbReference>
<feature type="transmembrane region" description="Helical" evidence="1">
    <location>
        <begin position="235"/>
        <end position="256"/>
    </location>
</feature>
<keyword evidence="1" id="KW-0812">Transmembrane</keyword>
<feature type="non-terminal residue" evidence="2">
    <location>
        <position position="307"/>
    </location>
</feature>
<keyword evidence="1" id="KW-0472">Membrane</keyword>
<dbReference type="PANTHER" id="PTHR28009:SF1">
    <property type="entry name" value="PHEROMONE ALPHA FACTOR RECEPTOR"/>
    <property type="match status" value="1"/>
</dbReference>
<reference evidence="2" key="1">
    <citation type="submission" date="2015-12" db="EMBL/GenBank/DDBJ databases">
        <authorList>
            <person name="Shamseldin A."/>
            <person name="Moawad H."/>
            <person name="Abd El-Rahim W.M."/>
            <person name="Sadowsky M.J."/>
        </authorList>
    </citation>
    <scope>NUCLEOTIDE SEQUENCE</scope>
</reference>
<dbReference type="CDD" id="cd14939">
    <property type="entry name" value="7tmD_STE2"/>
    <property type="match status" value="1"/>
</dbReference>
<dbReference type="AlphaFoldDB" id="A0A192GQM6"/>
<feature type="transmembrane region" description="Helical" evidence="1">
    <location>
        <begin position="156"/>
        <end position="177"/>
    </location>
</feature>